<proteinExistence type="predicted"/>
<reference evidence="1" key="1">
    <citation type="submission" date="2022-04" db="EMBL/GenBank/DDBJ databases">
        <title>Jade perch genome.</title>
        <authorList>
            <person name="Chao B."/>
        </authorList>
    </citation>
    <scope>NUCLEOTIDE SEQUENCE</scope>
    <source>
        <strain evidence="1">CB-2022</strain>
    </source>
</reference>
<accession>A0ACB8X3Y7</accession>
<name>A0ACB8X3Y7_9TELE</name>
<organism evidence="1 2">
    <name type="scientific">Scortum barcoo</name>
    <name type="common">barcoo grunter</name>
    <dbReference type="NCBI Taxonomy" id="214431"/>
    <lineage>
        <taxon>Eukaryota</taxon>
        <taxon>Metazoa</taxon>
        <taxon>Chordata</taxon>
        <taxon>Craniata</taxon>
        <taxon>Vertebrata</taxon>
        <taxon>Euteleostomi</taxon>
        <taxon>Actinopterygii</taxon>
        <taxon>Neopterygii</taxon>
        <taxon>Teleostei</taxon>
        <taxon>Neoteleostei</taxon>
        <taxon>Acanthomorphata</taxon>
        <taxon>Eupercaria</taxon>
        <taxon>Centrarchiformes</taxon>
        <taxon>Terapontoidei</taxon>
        <taxon>Terapontidae</taxon>
        <taxon>Scortum</taxon>
    </lineage>
</organism>
<evidence type="ECO:0000313" key="1">
    <source>
        <dbReference type="EMBL" id="KAI3374605.1"/>
    </source>
</evidence>
<keyword evidence="2" id="KW-1185">Reference proteome</keyword>
<sequence length="72" mass="7796">MSRSMSRSTNATLHHKDCPGVGGCFSPEHPRLPSTCPSVTPSCSPATKLFINQWRLRSLEKNPEEAGLSLSA</sequence>
<evidence type="ECO:0000313" key="2">
    <source>
        <dbReference type="Proteomes" id="UP000831701"/>
    </source>
</evidence>
<comment type="caution">
    <text evidence="1">The sequence shown here is derived from an EMBL/GenBank/DDBJ whole genome shotgun (WGS) entry which is preliminary data.</text>
</comment>
<protein>
    <submittedName>
        <fullName evidence="1">Uncharacterized protein</fullName>
    </submittedName>
</protein>
<dbReference type="EMBL" id="CM041533">
    <property type="protein sequence ID" value="KAI3374605.1"/>
    <property type="molecule type" value="Genomic_DNA"/>
</dbReference>
<gene>
    <name evidence="1" type="ORF">L3Q82_021179</name>
</gene>
<dbReference type="Proteomes" id="UP000831701">
    <property type="component" value="Chromosome 3"/>
</dbReference>